<dbReference type="EMBL" id="FSRK01000002">
    <property type="protein sequence ID" value="SIO36934.1"/>
    <property type="molecule type" value="Genomic_DNA"/>
</dbReference>
<organism evidence="1 2">
    <name type="scientific">Epilithonimonas zeae</name>
    <dbReference type="NCBI Taxonomy" id="1416779"/>
    <lineage>
        <taxon>Bacteria</taxon>
        <taxon>Pseudomonadati</taxon>
        <taxon>Bacteroidota</taxon>
        <taxon>Flavobacteriia</taxon>
        <taxon>Flavobacteriales</taxon>
        <taxon>Weeksellaceae</taxon>
        <taxon>Chryseobacterium group</taxon>
        <taxon>Epilithonimonas</taxon>
    </lineage>
</organism>
<dbReference type="STRING" id="1416779.SAMN05444409_3117"/>
<dbReference type="RefSeq" id="WP_074236233.1">
    <property type="nucleotide sequence ID" value="NZ_FSRK01000002.1"/>
</dbReference>
<dbReference type="Gene3D" id="3.40.50.1820">
    <property type="entry name" value="alpha/beta hydrolase"/>
    <property type="match status" value="1"/>
</dbReference>
<sequence length="255" mass="29770">MKNILIIILSFVLIQCSSNKKAISSENEKLGFKLDTLSLFDQSRNRKIPIAIYQPKDIKQANKIPIFFSHGYGENNGSDYLQAYTYLTEFLASKGYFVVSIQHELKTDELLAMTGKLQETRRPNWERGSQNIFYVLQKIKQDYPQLKYNELSLIGHSNGGDMTVLFAHKYPNLANKIISMDNRRMEFPRTFKPKIFTLRSKDYPADENVLPTKEELKKYNIIVQFTDINHSSMDNDANETEREYLKTKILEYLKK</sequence>
<dbReference type="AlphaFoldDB" id="A0A1N6IXX5"/>
<dbReference type="InterPro" id="IPR029058">
    <property type="entry name" value="AB_hydrolase_fold"/>
</dbReference>
<evidence type="ECO:0000313" key="2">
    <source>
        <dbReference type="Proteomes" id="UP000185207"/>
    </source>
</evidence>
<proteinExistence type="predicted"/>
<name>A0A1N6IXX5_9FLAO</name>
<accession>A0A1N6IXX5</accession>
<dbReference type="SUPFAM" id="SSF53474">
    <property type="entry name" value="alpha/beta-Hydrolases"/>
    <property type="match status" value="1"/>
</dbReference>
<evidence type="ECO:0000313" key="1">
    <source>
        <dbReference type="EMBL" id="SIO36934.1"/>
    </source>
</evidence>
<keyword evidence="2" id="KW-1185">Reference proteome</keyword>
<protein>
    <recommendedName>
        <fullName evidence="3">Alpha/beta hydrolase</fullName>
    </recommendedName>
</protein>
<dbReference type="Proteomes" id="UP000185207">
    <property type="component" value="Unassembled WGS sequence"/>
</dbReference>
<reference evidence="2" key="1">
    <citation type="submission" date="2016-11" db="EMBL/GenBank/DDBJ databases">
        <authorList>
            <person name="Varghese N."/>
            <person name="Submissions S."/>
        </authorList>
    </citation>
    <scope>NUCLEOTIDE SEQUENCE [LARGE SCALE GENOMIC DNA]</scope>
    <source>
        <strain evidence="2">DSM 27623</strain>
    </source>
</reference>
<evidence type="ECO:0008006" key="3">
    <source>
        <dbReference type="Google" id="ProtNLM"/>
    </source>
</evidence>
<dbReference type="OrthoDB" id="9814760at2"/>
<gene>
    <name evidence="1" type="ORF">SAMN05444409_3117</name>
</gene>